<sequence>MSNEGLNASEPDKLLSQTDIEWVRGKPQKRGSRSDVDSAHATGQPTTLGQKWQEWRTIREAASRVVRSESHFTRRDLIGRIAEASQTRGIDAEGVFALTEKYLASRQVMSLGVVDGEERFTTKRLWKLERQILTQVRDLDRDRLRFRVPSHRITAAARTYHLTPTQTEAVRTLSARGRIKSLAGISGTGKTHTLGAVREAFERSGYRVIGITPSKRGAERLQEQGAFGKQSRLSGALFGRKQQPITLHRLFWELDRAKESQRQYGRRSIYKSPLSRTTVVIADSAQDLSAVQMKRLVARVKQAGAKLILSGDQSRSAAYEHGGAFRAIARTLNAPELSEIKRQESQLGRELVRHVDRGRAILALGKLDERGQFSTSPTREKAIEQLVRVWAKQGCKHPATISF</sequence>
<evidence type="ECO:0000313" key="3">
    <source>
        <dbReference type="Proteomes" id="UP000621799"/>
    </source>
</evidence>
<dbReference type="InterPro" id="IPR027417">
    <property type="entry name" value="P-loop_NTPase"/>
</dbReference>
<reference evidence="2" key="1">
    <citation type="submission" date="2020-10" db="EMBL/GenBank/DDBJ databases">
        <authorList>
            <person name="Castelo-Branco R."/>
            <person name="Eusebio N."/>
            <person name="Adriana R."/>
            <person name="Vieira A."/>
            <person name="Brugerolle De Fraissinette N."/>
            <person name="Rezende De Castro R."/>
            <person name="Schneider M.P."/>
            <person name="Vasconcelos V."/>
            <person name="Leao P.N."/>
        </authorList>
    </citation>
    <scope>NUCLEOTIDE SEQUENCE</scope>
    <source>
        <strain evidence="2">LEGE 11467</strain>
    </source>
</reference>
<dbReference type="SUPFAM" id="SSF52540">
    <property type="entry name" value="P-loop containing nucleoside triphosphate hydrolases"/>
    <property type="match status" value="1"/>
</dbReference>
<accession>A0A928Z6P2</accession>
<feature type="compositionally biased region" description="Polar residues" evidence="1">
    <location>
        <begin position="41"/>
        <end position="50"/>
    </location>
</feature>
<comment type="caution">
    <text evidence="2">The sequence shown here is derived from an EMBL/GenBank/DDBJ whole genome shotgun (WGS) entry which is preliminary data.</text>
</comment>
<dbReference type="Proteomes" id="UP000621799">
    <property type="component" value="Unassembled WGS sequence"/>
</dbReference>
<dbReference type="EMBL" id="JADEXN010000028">
    <property type="protein sequence ID" value="MBE9039730.1"/>
    <property type="molecule type" value="Genomic_DNA"/>
</dbReference>
<dbReference type="Gene3D" id="3.40.50.300">
    <property type="entry name" value="P-loop containing nucleotide triphosphate hydrolases"/>
    <property type="match status" value="1"/>
</dbReference>
<protein>
    <submittedName>
        <fullName evidence="2">AAA family ATPase</fullName>
    </submittedName>
</protein>
<name>A0A928Z6P2_9CYAN</name>
<organism evidence="2 3">
    <name type="scientific">Zarconia navalis LEGE 11467</name>
    <dbReference type="NCBI Taxonomy" id="1828826"/>
    <lineage>
        <taxon>Bacteria</taxon>
        <taxon>Bacillati</taxon>
        <taxon>Cyanobacteriota</taxon>
        <taxon>Cyanophyceae</taxon>
        <taxon>Oscillatoriophycideae</taxon>
        <taxon>Oscillatoriales</taxon>
        <taxon>Oscillatoriales incertae sedis</taxon>
        <taxon>Zarconia</taxon>
        <taxon>Zarconia navalis</taxon>
    </lineage>
</organism>
<keyword evidence="3" id="KW-1185">Reference proteome</keyword>
<proteinExistence type="predicted"/>
<dbReference type="AlphaFoldDB" id="A0A928Z6P2"/>
<dbReference type="Pfam" id="PF13604">
    <property type="entry name" value="AAA_30"/>
    <property type="match status" value="1"/>
</dbReference>
<evidence type="ECO:0000256" key="1">
    <source>
        <dbReference type="SAM" id="MobiDB-lite"/>
    </source>
</evidence>
<feature type="region of interest" description="Disordered" evidence="1">
    <location>
        <begin position="1"/>
        <end position="50"/>
    </location>
</feature>
<evidence type="ECO:0000313" key="2">
    <source>
        <dbReference type="EMBL" id="MBE9039730.1"/>
    </source>
</evidence>
<gene>
    <name evidence="2" type="ORF">IQ235_02850</name>
</gene>